<protein>
    <recommendedName>
        <fullName evidence="5">General stress protein</fullName>
    </recommendedName>
</protein>
<proteinExistence type="predicted"/>
<organism evidence="3 4">
    <name type="scientific">Mesobacillus selenatarsenatis (strain DSM 18680 / JCM 14380 / FERM P-15431 / SF-1)</name>
    <dbReference type="NCBI Taxonomy" id="1321606"/>
    <lineage>
        <taxon>Bacteria</taxon>
        <taxon>Bacillati</taxon>
        <taxon>Bacillota</taxon>
        <taxon>Bacilli</taxon>
        <taxon>Bacillales</taxon>
        <taxon>Bacillaceae</taxon>
        <taxon>Mesobacillus</taxon>
    </lineage>
</organism>
<dbReference type="Proteomes" id="UP000031014">
    <property type="component" value="Unassembled WGS sequence"/>
</dbReference>
<gene>
    <name evidence="3" type="ORF">SAMD00020551_3197</name>
</gene>
<keyword evidence="1" id="KW-0175">Coiled coil</keyword>
<evidence type="ECO:0000313" key="4">
    <source>
        <dbReference type="Proteomes" id="UP000031014"/>
    </source>
</evidence>
<keyword evidence="2" id="KW-0812">Transmembrane</keyword>
<evidence type="ECO:0000256" key="1">
    <source>
        <dbReference type="SAM" id="Coils"/>
    </source>
</evidence>
<evidence type="ECO:0000313" key="3">
    <source>
        <dbReference type="EMBL" id="GAM15041.1"/>
    </source>
</evidence>
<dbReference type="OrthoDB" id="2989636at2"/>
<comment type="caution">
    <text evidence="3">The sequence shown here is derived from an EMBL/GenBank/DDBJ whole genome shotgun (WGS) entry which is preliminary data.</text>
</comment>
<dbReference type="STRING" id="1321606.SAMD00020551_3197"/>
<evidence type="ECO:0008006" key="5">
    <source>
        <dbReference type="Google" id="ProtNLM"/>
    </source>
</evidence>
<dbReference type="RefSeq" id="WP_041966728.1">
    <property type="nucleotide sequence ID" value="NZ_BASE01000072.1"/>
</dbReference>
<reference evidence="3 4" key="1">
    <citation type="submission" date="2013-06" db="EMBL/GenBank/DDBJ databases">
        <title>Whole genome shotgun sequence of Bacillus selenatarsenatis SF-1.</title>
        <authorList>
            <person name="Kuroda M."/>
            <person name="Sei K."/>
            <person name="Yamashita M."/>
            <person name="Ike M."/>
        </authorList>
    </citation>
    <scope>NUCLEOTIDE SEQUENCE [LARGE SCALE GENOMIC DNA]</scope>
    <source>
        <strain evidence="3 4">SF-1</strain>
    </source>
</reference>
<keyword evidence="2" id="KW-1133">Transmembrane helix</keyword>
<dbReference type="Pfam" id="PF12732">
    <property type="entry name" value="YtxH"/>
    <property type="match status" value="1"/>
</dbReference>
<dbReference type="EMBL" id="BASE01000072">
    <property type="protein sequence ID" value="GAM15041.1"/>
    <property type="molecule type" value="Genomic_DNA"/>
</dbReference>
<keyword evidence="2" id="KW-0472">Membrane</keyword>
<dbReference type="InterPro" id="IPR024623">
    <property type="entry name" value="YtxH"/>
</dbReference>
<sequence length="123" mass="13450">MNAKKVLSGMVIGGVVAGIATLLATPKSGYETRRNLIANKNEYIGSIKDIKDSAVELKNTVSTASKEGKESIQTFITDVKTAIFEWKLETEENKKGLQEDVMELEDSIKDLETELAAANSKEK</sequence>
<evidence type="ECO:0000256" key="2">
    <source>
        <dbReference type="SAM" id="Phobius"/>
    </source>
</evidence>
<dbReference type="AlphaFoldDB" id="A0A0A8XA56"/>
<feature type="coiled-coil region" evidence="1">
    <location>
        <begin position="47"/>
        <end position="121"/>
    </location>
</feature>
<dbReference type="PANTHER" id="PTHR35792">
    <property type="entry name" value="GENERAL STRESS PROTEIN"/>
    <property type="match status" value="1"/>
</dbReference>
<dbReference type="PANTHER" id="PTHR35792:SF3">
    <property type="entry name" value="IG HYPOTHETICAL 17707"/>
    <property type="match status" value="1"/>
</dbReference>
<name>A0A0A8XA56_MESS1</name>
<keyword evidence="4" id="KW-1185">Reference proteome</keyword>
<feature type="transmembrane region" description="Helical" evidence="2">
    <location>
        <begin position="6"/>
        <end position="25"/>
    </location>
</feature>
<dbReference type="InterPro" id="IPR052928">
    <property type="entry name" value="Desiccation-related_membrane"/>
</dbReference>
<accession>A0A0A8XA56</accession>